<comment type="caution">
    <text evidence="2">The sequence shown here is derived from an EMBL/GenBank/DDBJ whole genome shotgun (WGS) entry which is preliminary data.</text>
</comment>
<organism evidence="2 3">
    <name type="scientific">Actinomycetospora aurantiaca</name>
    <dbReference type="NCBI Taxonomy" id="3129233"/>
    <lineage>
        <taxon>Bacteria</taxon>
        <taxon>Bacillati</taxon>
        <taxon>Actinomycetota</taxon>
        <taxon>Actinomycetes</taxon>
        <taxon>Pseudonocardiales</taxon>
        <taxon>Pseudonocardiaceae</taxon>
        <taxon>Actinomycetospora</taxon>
    </lineage>
</organism>
<dbReference type="EMBL" id="JBBEGN010000003">
    <property type="protein sequence ID" value="MEJ2867923.1"/>
    <property type="molecule type" value="Genomic_DNA"/>
</dbReference>
<gene>
    <name evidence="2" type="ORF">WCD74_09115</name>
</gene>
<reference evidence="2 3" key="1">
    <citation type="submission" date="2024-03" db="EMBL/GenBank/DDBJ databases">
        <title>Actinomycetospora sp. OC33-EN08, a novel actinomycete isolated from wild orchid (Aerides multiflora).</title>
        <authorList>
            <person name="Suriyachadkun C."/>
        </authorList>
    </citation>
    <scope>NUCLEOTIDE SEQUENCE [LARGE SCALE GENOMIC DNA]</scope>
    <source>
        <strain evidence="2 3">OC33-EN08</strain>
    </source>
</reference>
<dbReference type="SUPFAM" id="SSF56112">
    <property type="entry name" value="Protein kinase-like (PK-like)"/>
    <property type="match status" value="1"/>
</dbReference>
<evidence type="ECO:0000313" key="2">
    <source>
        <dbReference type="EMBL" id="MEJ2867923.1"/>
    </source>
</evidence>
<keyword evidence="3" id="KW-1185">Reference proteome</keyword>
<dbReference type="RefSeq" id="WP_337694529.1">
    <property type="nucleotide sequence ID" value="NZ_JBBEGN010000003.1"/>
</dbReference>
<evidence type="ECO:0000313" key="3">
    <source>
        <dbReference type="Proteomes" id="UP001385809"/>
    </source>
</evidence>
<evidence type="ECO:0000256" key="1">
    <source>
        <dbReference type="SAM" id="MobiDB-lite"/>
    </source>
</evidence>
<feature type="compositionally biased region" description="Low complexity" evidence="1">
    <location>
        <begin position="377"/>
        <end position="403"/>
    </location>
</feature>
<feature type="region of interest" description="Disordered" evidence="1">
    <location>
        <begin position="306"/>
        <end position="481"/>
    </location>
</feature>
<dbReference type="InterPro" id="IPR011009">
    <property type="entry name" value="Kinase-like_dom_sf"/>
</dbReference>
<proteinExistence type="predicted"/>
<name>A0ABU8MNC2_9PSEU</name>
<accession>A0ABU8MNC2</accession>
<dbReference type="Proteomes" id="UP001385809">
    <property type="component" value="Unassembled WGS sequence"/>
</dbReference>
<feature type="compositionally biased region" description="Acidic residues" evidence="1">
    <location>
        <begin position="334"/>
        <end position="344"/>
    </location>
</feature>
<evidence type="ECO:0008006" key="4">
    <source>
        <dbReference type="Google" id="ProtNLM"/>
    </source>
</evidence>
<feature type="compositionally biased region" description="Low complexity" evidence="1">
    <location>
        <begin position="324"/>
        <end position="333"/>
    </location>
</feature>
<sequence length="481" mass="49809">MSDLTLDLASCREHGDEIAGRYQLGPALRTTAHGCTHRAYDELLQRDVSLTLVEAGGETSDTLALPEQSWQGREPDAAELFDGGRERDRVFYVTHHPETPTLAETTPPAGLPAVGVRDLGVAVATALLPLHRQGRGHGGLGASTISWSPHGATFSDVGLLPWLARWSDLDVAPPFPAPEQDGSATGSGPATDVYALGRLLREVSPPQGLHRDVRSLLTDMTSASPEARPGLEEVLRRLGAGPARPRRLRTALTPGPRGRRVAAVAAACAVLAAGLGLGAAATSTASGATEDGAAVVAGDAGVPGVPLLPEMPAAPPDRDGSGAAGSSAGAGAEADSDGGGDDGAGEVRVPSGRTGVTTASDDEGGAHGGQGSSHRASSWSPPRTSESSESSEPSEPSKTSEPSSGDDDHRDGTEDRRNQEADDDGSSREQASDRDEDRDDRDRAGLLGRLVDRLDGDSGRDADRGSDDRQHRDHRSPERTD</sequence>
<protein>
    <recommendedName>
        <fullName evidence="4">Protein kinase domain-containing protein</fullName>
    </recommendedName>
</protein>
<dbReference type="Gene3D" id="1.10.510.10">
    <property type="entry name" value="Transferase(Phosphotransferase) domain 1"/>
    <property type="match status" value="1"/>
</dbReference>
<feature type="compositionally biased region" description="Basic and acidic residues" evidence="1">
    <location>
        <begin position="406"/>
        <end position="481"/>
    </location>
</feature>